<feature type="compositionally biased region" description="Polar residues" evidence="4">
    <location>
        <begin position="515"/>
        <end position="525"/>
    </location>
</feature>
<dbReference type="EMBL" id="QAPG01000057">
    <property type="protein sequence ID" value="TDZ34044.1"/>
    <property type="molecule type" value="Genomic_DNA"/>
</dbReference>
<evidence type="ECO:0000256" key="1">
    <source>
        <dbReference type="ARBA" id="ARBA00004496"/>
    </source>
</evidence>
<evidence type="ECO:0000259" key="5">
    <source>
        <dbReference type="Pfam" id="PF07989"/>
    </source>
</evidence>
<feature type="region of interest" description="Disordered" evidence="4">
    <location>
        <begin position="359"/>
        <end position="409"/>
    </location>
</feature>
<keyword evidence="7" id="KW-1185">Reference proteome</keyword>
<evidence type="ECO:0000256" key="3">
    <source>
        <dbReference type="SAM" id="Coils"/>
    </source>
</evidence>
<feature type="compositionally biased region" description="Basic and acidic residues" evidence="4">
    <location>
        <begin position="359"/>
        <end position="372"/>
    </location>
</feature>
<proteinExistence type="predicted"/>
<dbReference type="GO" id="GO:0005737">
    <property type="term" value="C:cytoplasm"/>
    <property type="evidence" value="ECO:0007669"/>
    <property type="project" value="UniProtKB-SubCell"/>
</dbReference>
<dbReference type="GO" id="GO:0005815">
    <property type="term" value="C:microtubule organizing center"/>
    <property type="evidence" value="ECO:0007669"/>
    <property type="project" value="InterPro"/>
</dbReference>
<dbReference type="Proteomes" id="UP000295083">
    <property type="component" value="Unassembled WGS sequence"/>
</dbReference>
<keyword evidence="2" id="KW-0963">Cytoplasm</keyword>
<feature type="region of interest" description="Disordered" evidence="4">
    <location>
        <begin position="425"/>
        <end position="525"/>
    </location>
</feature>
<name>A0A4R8QDJ7_9PEZI</name>
<feature type="compositionally biased region" description="Low complexity" evidence="4">
    <location>
        <begin position="489"/>
        <end position="500"/>
    </location>
</feature>
<keyword evidence="3" id="KW-0175">Coiled coil</keyword>
<sequence>MGVKEMEETFSTLHKQNFDLKLELYHRRERQNVLEERIDALETEKAQMDEVNDKLLDELEKRDKAVHEAVRMIVTLETQVEKLAKEREMVRHVEASGYFPPEELDPRLNGPTPQPRMANLDRLEEDAKTLNRMPSFLSERSETTENLRQVYLTSRGSILSLPKAISEGIEDVEGRRDNSLTSPSLSVLSESSFVSVYGEREDQDETIVAAAEDSPKVGVTLPQAQQRKLSQGNDNSRFSRPVAVATSKSNRPSRSSSMARTPGPGQFQSIRDIIDHTSPLQQLARLDHNLLDSPSAREHYAKTRGQSHQQAMDSKRSSLRQQPINGKLQKPPSRTGSRRGSIDGHMIQLAESVAQAFHHEPKPGNRSKDHHYPPTSGAPRSHRMNFFRRSIGGSSPSPSLEPMSPPATDQMAGAGIVSMGVPSWVQRSSALDDDERASATPPPIMRNPRTVRSSSFDNGAAISEQSPATPATPATPHTAFPPVAKGTGSSDSTPASRPSSGGASLNKRKWLSGFGRTSSLKNRAG</sequence>
<evidence type="ECO:0000313" key="7">
    <source>
        <dbReference type="Proteomes" id="UP000295083"/>
    </source>
</evidence>
<dbReference type="InterPro" id="IPR012943">
    <property type="entry name" value="Cnn_1N"/>
</dbReference>
<accession>A0A4R8QDJ7</accession>
<evidence type="ECO:0000313" key="6">
    <source>
        <dbReference type="EMBL" id="TDZ34044.1"/>
    </source>
</evidence>
<feature type="region of interest" description="Disordered" evidence="4">
    <location>
        <begin position="225"/>
        <end position="269"/>
    </location>
</feature>
<feature type="domain" description="Centrosomin N-terminal motif 1" evidence="5">
    <location>
        <begin position="3"/>
        <end position="71"/>
    </location>
</feature>
<comment type="caution">
    <text evidence="6">The sequence shown here is derived from an EMBL/GenBank/DDBJ whole genome shotgun (WGS) entry which is preliminary data.</text>
</comment>
<protein>
    <recommendedName>
        <fullName evidence="5">Centrosomin N-terminal motif 1 domain-containing protein</fullName>
    </recommendedName>
</protein>
<comment type="subcellular location">
    <subcellularLocation>
        <location evidence="1">Cytoplasm</location>
    </subcellularLocation>
</comment>
<reference evidence="6 7" key="1">
    <citation type="submission" date="2018-11" db="EMBL/GenBank/DDBJ databases">
        <title>Genome sequence and assembly of Colletotrichum spinosum.</title>
        <authorList>
            <person name="Gan P."/>
            <person name="Shirasu K."/>
        </authorList>
    </citation>
    <scope>NUCLEOTIDE SEQUENCE [LARGE SCALE GENOMIC DNA]</scope>
    <source>
        <strain evidence="6 7">CBS 515.97</strain>
    </source>
</reference>
<feature type="compositionally biased region" description="Polar residues" evidence="4">
    <location>
        <begin position="225"/>
        <end position="238"/>
    </location>
</feature>
<evidence type="ECO:0000256" key="4">
    <source>
        <dbReference type="SAM" id="MobiDB-lite"/>
    </source>
</evidence>
<feature type="region of interest" description="Disordered" evidence="4">
    <location>
        <begin position="299"/>
        <end position="341"/>
    </location>
</feature>
<dbReference type="Pfam" id="PF07989">
    <property type="entry name" value="Cnn_1N"/>
    <property type="match status" value="1"/>
</dbReference>
<feature type="compositionally biased region" description="Low complexity" evidence="4">
    <location>
        <begin position="247"/>
        <end position="260"/>
    </location>
</feature>
<evidence type="ECO:0000256" key="2">
    <source>
        <dbReference type="ARBA" id="ARBA00022490"/>
    </source>
</evidence>
<gene>
    <name evidence="6" type="ORF">C8035_v000649</name>
</gene>
<organism evidence="6 7">
    <name type="scientific">Colletotrichum spinosum</name>
    <dbReference type="NCBI Taxonomy" id="1347390"/>
    <lineage>
        <taxon>Eukaryota</taxon>
        <taxon>Fungi</taxon>
        <taxon>Dikarya</taxon>
        <taxon>Ascomycota</taxon>
        <taxon>Pezizomycotina</taxon>
        <taxon>Sordariomycetes</taxon>
        <taxon>Hypocreomycetidae</taxon>
        <taxon>Glomerellales</taxon>
        <taxon>Glomerellaceae</taxon>
        <taxon>Colletotrichum</taxon>
        <taxon>Colletotrichum orbiculare species complex</taxon>
    </lineage>
</organism>
<dbReference type="AlphaFoldDB" id="A0A4R8QDJ7"/>
<feature type="coiled-coil region" evidence="3">
    <location>
        <begin position="31"/>
        <end position="86"/>
    </location>
</feature>
<feature type="compositionally biased region" description="Low complexity" evidence="4">
    <location>
        <begin position="467"/>
        <end position="482"/>
    </location>
</feature>